<evidence type="ECO:0000313" key="2">
    <source>
        <dbReference type="EMBL" id="TDM03292.1"/>
    </source>
</evidence>
<dbReference type="OrthoDB" id="2990788at2"/>
<dbReference type="Pfam" id="PF09902">
    <property type="entry name" value="DUF2129"/>
    <property type="match status" value="1"/>
</dbReference>
<dbReference type="RefSeq" id="WP_133429387.1">
    <property type="nucleotide sequence ID" value="NZ_BMCC01000001.1"/>
</dbReference>
<reference evidence="2 3" key="1">
    <citation type="submission" date="2019-01" db="EMBL/GenBank/DDBJ databases">
        <title>Draft genome sequences of the type strains of six Macrococcus species.</title>
        <authorList>
            <person name="Mazhar S."/>
            <person name="Altermann E."/>
            <person name="Hill C."/>
            <person name="Mcauliffe O."/>
        </authorList>
    </citation>
    <scope>NUCLEOTIDE SEQUENCE [LARGE SCALE GENOMIC DNA]</scope>
    <source>
        <strain evidence="2 3">CCM4809</strain>
    </source>
</reference>
<dbReference type="AlphaFoldDB" id="A0A4R6BNK6"/>
<accession>A0A4R6BNK6</accession>
<sequence length="78" mass="9541">MTLTPRTNLIIHMKSSKNERQLRKYGHIVYFNRKDKWLSIYIDAERQEEVLEQLSRLKYVLDVQVSPYQTLERHYESL</sequence>
<dbReference type="InterPro" id="IPR016979">
    <property type="entry name" value="DUF2129"/>
</dbReference>
<proteinExistence type="predicted"/>
<organism evidence="2 3">
    <name type="scientific">Macrococcus hajekii</name>
    <dbReference type="NCBI Taxonomy" id="198482"/>
    <lineage>
        <taxon>Bacteria</taxon>
        <taxon>Bacillati</taxon>
        <taxon>Bacillota</taxon>
        <taxon>Bacilli</taxon>
        <taxon>Bacillales</taxon>
        <taxon>Staphylococcaceae</taxon>
        <taxon>Macrococcus</taxon>
    </lineage>
</organism>
<evidence type="ECO:0000256" key="1">
    <source>
        <dbReference type="ARBA" id="ARBA00022490"/>
    </source>
</evidence>
<gene>
    <name evidence="2" type="ORF">ERX37_04185</name>
</gene>
<dbReference type="EMBL" id="SCWE01000001">
    <property type="protein sequence ID" value="TDM03292.1"/>
    <property type="molecule type" value="Genomic_DNA"/>
</dbReference>
<dbReference type="Proteomes" id="UP000295328">
    <property type="component" value="Unassembled WGS sequence"/>
</dbReference>
<evidence type="ECO:0000313" key="3">
    <source>
        <dbReference type="Proteomes" id="UP000295328"/>
    </source>
</evidence>
<keyword evidence="1" id="KW-0963">Cytoplasm</keyword>
<name>A0A4R6BNK6_9STAP</name>
<comment type="caution">
    <text evidence="2">The sequence shown here is derived from an EMBL/GenBank/DDBJ whole genome shotgun (WGS) entry which is preliminary data.</text>
</comment>
<keyword evidence="3" id="KW-1185">Reference proteome</keyword>
<protein>
    <submittedName>
        <fullName evidence="2">DUF2129 domain-containing protein</fullName>
    </submittedName>
</protein>